<keyword evidence="1" id="KW-1133">Transmembrane helix</keyword>
<dbReference type="Proteomes" id="UP000286908">
    <property type="component" value="Unassembled WGS sequence"/>
</dbReference>
<keyword evidence="2" id="KW-0732">Signal</keyword>
<evidence type="ECO:0000313" key="4">
    <source>
        <dbReference type="Proteomes" id="UP000286908"/>
    </source>
</evidence>
<organism evidence="3 4">
    <name type="scientific">Morganella morganii</name>
    <name type="common">Proteus morganii</name>
    <dbReference type="NCBI Taxonomy" id="582"/>
    <lineage>
        <taxon>Bacteria</taxon>
        <taxon>Pseudomonadati</taxon>
        <taxon>Pseudomonadota</taxon>
        <taxon>Gammaproteobacteria</taxon>
        <taxon>Enterobacterales</taxon>
        <taxon>Morganellaceae</taxon>
        <taxon>Morganella</taxon>
    </lineage>
</organism>
<dbReference type="EMBL" id="NRQY01000001">
    <property type="protein sequence ID" value="RUT66996.1"/>
    <property type="molecule type" value="Genomic_DNA"/>
</dbReference>
<dbReference type="OrthoDB" id="8447011at2"/>
<evidence type="ECO:0000256" key="2">
    <source>
        <dbReference type="SAM" id="SignalP"/>
    </source>
</evidence>
<evidence type="ECO:0000313" key="3">
    <source>
        <dbReference type="EMBL" id="RUT66996.1"/>
    </source>
</evidence>
<protein>
    <submittedName>
        <fullName evidence="3">Additional component NikL of nickel ECF transporter</fullName>
    </submittedName>
</protein>
<dbReference type="AlphaFoldDB" id="A0A433ZY10"/>
<keyword evidence="1" id="KW-0472">Membrane</keyword>
<sequence>MKSVYLFSILLINGVLLATTAQAHSMHVVAQLEGNIISGQSYYSDMSPAKETYVGIYLKGHEDDEISGKTDEKGYFKIEVPATGDYILYVEGDEGHKVETEVPVISAAANTGSSDSSSGYIQIRQDIDQLKNKIYLQNILGGVGYIVGIFGVIAFFRARELTKQAAKNAA</sequence>
<feature type="transmembrane region" description="Helical" evidence="1">
    <location>
        <begin position="134"/>
        <end position="156"/>
    </location>
</feature>
<proteinExistence type="predicted"/>
<gene>
    <name evidence="3" type="ORF">CKG00_11865</name>
</gene>
<accession>A0A433ZY10</accession>
<keyword evidence="1" id="KW-0812">Transmembrane</keyword>
<comment type="caution">
    <text evidence="3">The sequence shown here is derived from an EMBL/GenBank/DDBJ whole genome shotgun (WGS) entry which is preliminary data.</text>
</comment>
<feature type="signal peptide" evidence="2">
    <location>
        <begin position="1"/>
        <end position="23"/>
    </location>
</feature>
<feature type="chain" id="PRO_5018982993" evidence="2">
    <location>
        <begin position="24"/>
        <end position="170"/>
    </location>
</feature>
<evidence type="ECO:0000256" key="1">
    <source>
        <dbReference type="SAM" id="Phobius"/>
    </source>
</evidence>
<name>A0A433ZY10_MORMO</name>
<reference evidence="3 4" key="1">
    <citation type="submission" date="2017-08" db="EMBL/GenBank/DDBJ databases">
        <title>Draft genome sequence of pheromone producing symbiont Morganella morganii, of the female New Zealand grass grub Costelytra giveni.</title>
        <authorList>
            <person name="Laugraud A."/>
            <person name="Young S.D."/>
            <person name="Hurst M.H."/>
        </authorList>
    </citation>
    <scope>NUCLEOTIDE SEQUENCE [LARGE SCALE GENOMIC DNA]</scope>
    <source>
        <strain evidence="3 4">MMsCG</strain>
    </source>
</reference>